<dbReference type="SUPFAM" id="SSF53756">
    <property type="entry name" value="UDP-Glycosyltransferase/glycogen phosphorylase"/>
    <property type="match status" value="1"/>
</dbReference>
<dbReference type="Gene3D" id="3.40.50.2000">
    <property type="entry name" value="Glycogen Phosphorylase B"/>
    <property type="match status" value="2"/>
</dbReference>
<keyword evidence="2" id="KW-0808">Transferase</keyword>
<dbReference type="RefSeq" id="WP_207824483.1">
    <property type="nucleotide sequence ID" value="NZ_CP062006.1"/>
</dbReference>
<dbReference type="InterPro" id="IPR051199">
    <property type="entry name" value="LPS_LOS_Heptosyltrfase"/>
</dbReference>
<dbReference type="PANTHER" id="PTHR30160">
    <property type="entry name" value="TETRAACYLDISACCHARIDE 4'-KINASE-RELATED"/>
    <property type="match status" value="1"/>
</dbReference>
<keyword evidence="1" id="KW-0328">Glycosyltransferase</keyword>
<proteinExistence type="predicted"/>
<dbReference type="PANTHER" id="PTHR30160:SF7">
    <property type="entry name" value="ADP-HEPTOSE--LPS HEPTOSYLTRANSFERASE 2"/>
    <property type="match status" value="1"/>
</dbReference>
<protein>
    <submittedName>
        <fullName evidence="3">Glycosyltransferase family 9 protein</fullName>
    </submittedName>
</protein>
<dbReference type="Pfam" id="PF01075">
    <property type="entry name" value="Glyco_transf_9"/>
    <property type="match status" value="1"/>
</dbReference>
<reference evidence="3 4" key="1">
    <citation type="submission" date="2020-09" db="EMBL/GenBank/DDBJ databases">
        <title>Brevundimonas sp. LVF1 isolated from an oligotrophic pond in Goettingen, Germany.</title>
        <authorList>
            <person name="Friedrich I."/>
            <person name="Klassen A."/>
            <person name="Neubauer H."/>
            <person name="Schneider D."/>
            <person name="Hertel R."/>
            <person name="Daniel R."/>
        </authorList>
    </citation>
    <scope>NUCLEOTIDE SEQUENCE [LARGE SCALE GENOMIC DNA]</scope>
    <source>
        <strain evidence="3 4">LVF1</strain>
    </source>
</reference>
<evidence type="ECO:0000256" key="2">
    <source>
        <dbReference type="ARBA" id="ARBA00022679"/>
    </source>
</evidence>
<dbReference type="EMBL" id="CP062006">
    <property type="protein sequence ID" value="QTC87803.1"/>
    <property type="molecule type" value="Genomic_DNA"/>
</dbReference>
<sequence>MSDNQQASASGARVLFISPNRIGDSVIASGVVREINRQWPGARITVAAGGPPAPFFRAAPGVERIIVVNKGKWASHWFRLWAEVVKQPWDVVIDTRGSALGWLIRAGTRRIYNRGWETGVPKVEVVSRLMQAPHSLEPEHYIDGRARAEAAAVIDPQLADGAGPGPIIALAPIAHQKGKSWPADRWGALVEKLKAESRFDGWRFMLVGGPGDHPPAAPALSAAGDRGIDFVGKGDILASAAAISRSALFVGNDSGLMHVAAAAGTPTLGLFGPTEWWLYGPRGPKTRTVASNNTRGQFAPIEDLTVEAVFAATLDLYDAYVAQPSDASA</sequence>
<name>A0ABX7SL81_9CAUL</name>
<keyword evidence="4" id="KW-1185">Reference proteome</keyword>
<dbReference type="Proteomes" id="UP000663942">
    <property type="component" value="Chromosome"/>
</dbReference>
<gene>
    <name evidence="3" type="ORF">IFE19_17315</name>
</gene>
<organism evidence="3 4">
    <name type="scientific">Brevundimonas pondensis</name>
    <dbReference type="NCBI Taxonomy" id="2774189"/>
    <lineage>
        <taxon>Bacteria</taxon>
        <taxon>Pseudomonadati</taxon>
        <taxon>Pseudomonadota</taxon>
        <taxon>Alphaproteobacteria</taxon>
        <taxon>Caulobacterales</taxon>
        <taxon>Caulobacteraceae</taxon>
        <taxon>Brevundimonas</taxon>
    </lineage>
</organism>
<dbReference type="InterPro" id="IPR002201">
    <property type="entry name" value="Glyco_trans_9"/>
</dbReference>
<evidence type="ECO:0000256" key="1">
    <source>
        <dbReference type="ARBA" id="ARBA00022676"/>
    </source>
</evidence>
<accession>A0ABX7SL81</accession>
<dbReference type="CDD" id="cd03789">
    <property type="entry name" value="GT9_LPS_heptosyltransferase"/>
    <property type="match status" value="1"/>
</dbReference>
<evidence type="ECO:0000313" key="3">
    <source>
        <dbReference type="EMBL" id="QTC87803.1"/>
    </source>
</evidence>
<evidence type="ECO:0000313" key="4">
    <source>
        <dbReference type="Proteomes" id="UP000663942"/>
    </source>
</evidence>